<sequence>MEIATWWSGDNLYPFEWRRARRSEGFDMLKIIFGSILISGVSLSPVRAESTWFPSAKPLSADGYWDVRIVPPNKWPTKIWTVPPRKSGANSGRYAEEYKDRQGSQKTR</sequence>
<reference evidence="2" key="2">
    <citation type="submission" date="2023-01" db="EMBL/GenBank/DDBJ databases">
        <authorList>
            <person name="Sun Q."/>
            <person name="Evtushenko L."/>
        </authorList>
    </citation>
    <scope>NUCLEOTIDE SEQUENCE</scope>
    <source>
        <strain evidence="2">VKM B-1606</strain>
    </source>
</reference>
<dbReference type="Proteomes" id="UP001143400">
    <property type="component" value="Unassembled WGS sequence"/>
</dbReference>
<protein>
    <submittedName>
        <fullName evidence="2">Uncharacterized protein</fullName>
    </submittedName>
</protein>
<evidence type="ECO:0000313" key="3">
    <source>
        <dbReference type="Proteomes" id="UP001143400"/>
    </source>
</evidence>
<comment type="caution">
    <text evidence="2">The sequence shown here is derived from an EMBL/GenBank/DDBJ whole genome shotgun (WGS) entry which is preliminary data.</text>
</comment>
<feature type="compositionally biased region" description="Basic and acidic residues" evidence="1">
    <location>
        <begin position="94"/>
        <end position="108"/>
    </location>
</feature>
<evidence type="ECO:0000313" key="2">
    <source>
        <dbReference type="EMBL" id="GLK54096.1"/>
    </source>
</evidence>
<proteinExistence type="predicted"/>
<dbReference type="AlphaFoldDB" id="A0A9W6IS46"/>
<dbReference type="EMBL" id="BSFF01000001">
    <property type="protein sequence ID" value="GLK54096.1"/>
    <property type="molecule type" value="Genomic_DNA"/>
</dbReference>
<accession>A0A9W6IS46</accession>
<name>A0A9W6IS46_9HYPH</name>
<organism evidence="2 3">
    <name type="scientific">Methylopila capsulata</name>
    <dbReference type="NCBI Taxonomy" id="61654"/>
    <lineage>
        <taxon>Bacteria</taxon>
        <taxon>Pseudomonadati</taxon>
        <taxon>Pseudomonadota</taxon>
        <taxon>Alphaproteobacteria</taxon>
        <taxon>Hyphomicrobiales</taxon>
        <taxon>Methylopilaceae</taxon>
        <taxon>Methylopila</taxon>
    </lineage>
</organism>
<reference evidence="2" key="1">
    <citation type="journal article" date="2014" name="Int. J. Syst. Evol. Microbiol.">
        <title>Complete genome sequence of Corynebacterium casei LMG S-19264T (=DSM 44701T), isolated from a smear-ripened cheese.</title>
        <authorList>
            <consortium name="US DOE Joint Genome Institute (JGI-PGF)"/>
            <person name="Walter F."/>
            <person name="Albersmeier A."/>
            <person name="Kalinowski J."/>
            <person name="Ruckert C."/>
        </authorList>
    </citation>
    <scope>NUCLEOTIDE SEQUENCE</scope>
    <source>
        <strain evidence="2">VKM B-1606</strain>
    </source>
</reference>
<evidence type="ECO:0000256" key="1">
    <source>
        <dbReference type="SAM" id="MobiDB-lite"/>
    </source>
</evidence>
<feature type="region of interest" description="Disordered" evidence="1">
    <location>
        <begin position="81"/>
        <end position="108"/>
    </location>
</feature>
<gene>
    <name evidence="2" type="ORF">GCM10008170_01150</name>
</gene>